<name>A0A8X6G508_TRICU</name>
<proteinExistence type="predicted"/>
<dbReference type="OrthoDB" id="6437470at2759"/>
<keyword evidence="3" id="KW-1185">Reference proteome</keyword>
<evidence type="ECO:0000313" key="2">
    <source>
        <dbReference type="EMBL" id="GFQ96910.1"/>
    </source>
</evidence>
<comment type="caution">
    <text evidence="2">The sequence shown here is derived from an EMBL/GenBank/DDBJ whole genome shotgun (WGS) entry which is preliminary data.</text>
</comment>
<sequence length="165" mass="18965">MFLMTNSSAEVTDLDLNDFAKFQRRVRFRAKLFKDLKSRFRKEYLGLLAQKRSKPISHKMKVEEIVLVENPNKRLYWPLAKVLELLPGRDGNIRTLKLNCDVGMEGVPEPSSLSEVPVAYTDEDVNPELTEVTPAMDRCKFARCGSKIKTPQKLDLLNLTVFFES</sequence>
<dbReference type="InterPro" id="IPR040676">
    <property type="entry name" value="DUF5641"/>
</dbReference>
<reference evidence="2" key="1">
    <citation type="submission" date="2020-07" db="EMBL/GenBank/DDBJ databases">
        <title>Multicomponent nature underlies the extraordinary mechanical properties of spider dragline silk.</title>
        <authorList>
            <person name="Kono N."/>
            <person name="Nakamura H."/>
            <person name="Mori M."/>
            <person name="Yoshida Y."/>
            <person name="Ohtoshi R."/>
            <person name="Malay A.D."/>
            <person name="Moran D.A.P."/>
            <person name="Tomita M."/>
            <person name="Numata K."/>
            <person name="Arakawa K."/>
        </authorList>
    </citation>
    <scope>NUCLEOTIDE SEQUENCE</scope>
</reference>
<dbReference type="Pfam" id="PF18701">
    <property type="entry name" value="DUF5641"/>
    <property type="match status" value="1"/>
</dbReference>
<feature type="domain" description="DUF5641" evidence="1">
    <location>
        <begin position="30"/>
        <end position="100"/>
    </location>
</feature>
<dbReference type="EMBL" id="BMAO01014758">
    <property type="protein sequence ID" value="GFQ96910.1"/>
    <property type="molecule type" value="Genomic_DNA"/>
</dbReference>
<protein>
    <submittedName>
        <fullName evidence="2">Integrase catalytic domain-containing protein</fullName>
    </submittedName>
</protein>
<dbReference type="Proteomes" id="UP000887116">
    <property type="component" value="Unassembled WGS sequence"/>
</dbReference>
<evidence type="ECO:0000313" key="3">
    <source>
        <dbReference type="Proteomes" id="UP000887116"/>
    </source>
</evidence>
<dbReference type="AlphaFoldDB" id="A0A8X6G508"/>
<organism evidence="2 3">
    <name type="scientific">Trichonephila clavata</name>
    <name type="common">Joro spider</name>
    <name type="synonym">Nephila clavata</name>
    <dbReference type="NCBI Taxonomy" id="2740835"/>
    <lineage>
        <taxon>Eukaryota</taxon>
        <taxon>Metazoa</taxon>
        <taxon>Ecdysozoa</taxon>
        <taxon>Arthropoda</taxon>
        <taxon>Chelicerata</taxon>
        <taxon>Arachnida</taxon>
        <taxon>Araneae</taxon>
        <taxon>Araneomorphae</taxon>
        <taxon>Entelegynae</taxon>
        <taxon>Araneoidea</taxon>
        <taxon>Nephilidae</taxon>
        <taxon>Trichonephila</taxon>
    </lineage>
</organism>
<gene>
    <name evidence="2" type="primary">AVEN_110592_1</name>
    <name evidence="2" type="ORF">TNCT_527611</name>
</gene>
<accession>A0A8X6G508</accession>
<evidence type="ECO:0000259" key="1">
    <source>
        <dbReference type="Pfam" id="PF18701"/>
    </source>
</evidence>